<reference evidence="2" key="1">
    <citation type="journal article" date="2019" name="Int. J. Syst. Evol. Microbiol.">
        <title>The Global Catalogue of Microorganisms (GCM) 10K type strain sequencing project: providing services to taxonomists for standard genome sequencing and annotation.</title>
        <authorList>
            <consortium name="The Broad Institute Genomics Platform"/>
            <consortium name="The Broad Institute Genome Sequencing Center for Infectious Disease"/>
            <person name="Wu L."/>
            <person name="Ma J."/>
        </authorList>
    </citation>
    <scope>NUCLEOTIDE SEQUENCE [LARGE SCALE GENOMIC DNA]</scope>
    <source>
        <strain evidence="2">CCTCC AB 2013263</strain>
    </source>
</reference>
<sequence length="398" mass="44225">MPILFIHGVAVRREGDPGWEQVSHVTRGIVWDNIRASLRRHVAPALNPAQPDDVQISELYWGDLGSSYALGGRALGSWQAQVQESPLPADLNAEQVGEELEARLRLVTPTGHWPKVIEVAWGVARDENLRQIMVVLPPEQQWPFLEAAVRARLPRQALREMLEDPPLPRQALREMLEDPPLPRRLVVERRRNLRVTFSTVRRPIEDFVPLFLGDVLSYLTGRGTPQQPGVLMQRVLGGLKAARLNSDPAEPLVVLTHSMGGQLLYDALTAFLPADPQAAGLKVDFWCACGSQVGLFRELGQFIERGPLPTSALLDSPHAGYFWNVWSFSDLLSYRAEGIILGAHDTAYPFFGNVLSDHLSYLTHANFYRALAAKVKVHTVIPSHAAPDVSLNSAHDET</sequence>
<keyword evidence="2" id="KW-1185">Reference proteome</keyword>
<dbReference type="Proteomes" id="UP001595748">
    <property type="component" value="Unassembled WGS sequence"/>
</dbReference>
<comment type="caution">
    <text evidence="1">The sequence shown here is derived from an EMBL/GenBank/DDBJ whole genome shotgun (WGS) entry which is preliminary data.</text>
</comment>
<dbReference type="RefSeq" id="WP_380077011.1">
    <property type="nucleotide sequence ID" value="NZ_JBHRZF010000094.1"/>
</dbReference>
<accession>A0ABV8A4Y4</accession>
<gene>
    <name evidence="1" type="ORF">ACFOPQ_08300</name>
</gene>
<proteinExistence type="predicted"/>
<dbReference type="EMBL" id="JBHRZF010000094">
    <property type="protein sequence ID" value="MFC3860763.1"/>
    <property type="molecule type" value="Genomic_DNA"/>
</dbReference>
<evidence type="ECO:0008006" key="3">
    <source>
        <dbReference type="Google" id="ProtNLM"/>
    </source>
</evidence>
<name>A0ABV8A4Y4_9DEIO</name>
<protein>
    <recommendedName>
        <fullName evidence="3">Alpha/beta hydrolase</fullName>
    </recommendedName>
</protein>
<evidence type="ECO:0000313" key="2">
    <source>
        <dbReference type="Proteomes" id="UP001595748"/>
    </source>
</evidence>
<organism evidence="1 2">
    <name type="scientific">Deinococcus antarcticus</name>
    <dbReference type="NCBI Taxonomy" id="1298767"/>
    <lineage>
        <taxon>Bacteria</taxon>
        <taxon>Thermotogati</taxon>
        <taxon>Deinococcota</taxon>
        <taxon>Deinococci</taxon>
        <taxon>Deinococcales</taxon>
        <taxon>Deinococcaceae</taxon>
        <taxon>Deinococcus</taxon>
    </lineage>
</organism>
<evidence type="ECO:0000313" key="1">
    <source>
        <dbReference type="EMBL" id="MFC3860763.1"/>
    </source>
</evidence>